<dbReference type="AlphaFoldDB" id="A0A9D2HKD4"/>
<evidence type="ECO:0000313" key="7">
    <source>
        <dbReference type="EMBL" id="HJA72044.1"/>
    </source>
</evidence>
<comment type="pathway">
    <text evidence="4">Cofactor biosynthesis; (R)-pantothenate biosynthesis; (R)-pantoate from 3-methyl-2-oxobutanoate: step 2/2.</text>
</comment>
<sequence>MKYVVIGAGGTGGPIGGFLTRAGKDVTLIARGEHLKKIREYGLQFETPSGSFTVPVKACAMEEYQGSADVIFVCVKGYSLADTIPFIERIGDSHTVVIPVLNIYGTGKELQKSLPDIPVMDGCMYIASEIQESGKILISGNIFRVIYGLRKDAGEELKKRILPVLKEIEKDLKDAGSAPEVSDEIEKDALQKFSFISPMAALGSCYDVCAAEFQKPGPLREKFVAMVEEIKALSDAMGIHLPDDIAEINLKILDGFAPQATASMQRDIKNGRQSELDGLVCQVVRMGEQYHVPVPVYKETAEKLLRP</sequence>
<dbReference type="NCBIfam" id="TIGR00745">
    <property type="entry name" value="apbA_panE"/>
    <property type="match status" value="1"/>
</dbReference>
<dbReference type="GO" id="GO:0005737">
    <property type="term" value="C:cytoplasm"/>
    <property type="evidence" value="ECO:0007669"/>
    <property type="project" value="TreeGrafter"/>
</dbReference>
<dbReference type="InterPro" id="IPR051402">
    <property type="entry name" value="KPR-Related"/>
</dbReference>
<organism evidence="7 8">
    <name type="scientific">Candidatus Lachnoclostridium stercoravium</name>
    <dbReference type="NCBI Taxonomy" id="2838633"/>
    <lineage>
        <taxon>Bacteria</taxon>
        <taxon>Bacillati</taxon>
        <taxon>Bacillota</taxon>
        <taxon>Clostridia</taxon>
        <taxon>Lachnospirales</taxon>
        <taxon>Lachnospiraceae</taxon>
    </lineage>
</organism>
<protein>
    <recommendedName>
        <fullName evidence="4">2-dehydropantoate 2-reductase</fullName>
        <ecNumber evidence="4">1.1.1.169</ecNumber>
    </recommendedName>
    <alternativeName>
        <fullName evidence="4">Ketopantoate reductase</fullName>
    </alternativeName>
</protein>
<evidence type="ECO:0000256" key="2">
    <source>
        <dbReference type="ARBA" id="ARBA00022857"/>
    </source>
</evidence>
<dbReference type="GO" id="GO:0015940">
    <property type="term" value="P:pantothenate biosynthetic process"/>
    <property type="evidence" value="ECO:0007669"/>
    <property type="project" value="UniProtKB-KW"/>
</dbReference>
<comment type="caution">
    <text evidence="7">The sequence shown here is derived from an EMBL/GenBank/DDBJ whole genome shotgun (WGS) entry which is preliminary data.</text>
</comment>
<evidence type="ECO:0000313" key="8">
    <source>
        <dbReference type="Proteomes" id="UP000823900"/>
    </source>
</evidence>
<dbReference type="Gene3D" id="1.10.1040.10">
    <property type="entry name" value="N-(1-d-carboxylethyl)-l-norvaline Dehydrogenase, domain 2"/>
    <property type="match status" value="1"/>
</dbReference>
<dbReference type="SUPFAM" id="SSF48179">
    <property type="entry name" value="6-phosphogluconate dehydrogenase C-terminal domain-like"/>
    <property type="match status" value="1"/>
</dbReference>
<keyword evidence="2 4" id="KW-0521">NADP</keyword>
<dbReference type="EC" id="1.1.1.169" evidence="4"/>
<dbReference type="Proteomes" id="UP000823900">
    <property type="component" value="Unassembled WGS sequence"/>
</dbReference>
<feature type="domain" description="Ketopantoate reductase C-terminal" evidence="6">
    <location>
        <begin position="185"/>
        <end position="298"/>
    </location>
</feature>
<reference evidence="7" key="1">
    <citation type="journal article" date="2021" name="PeerJ">
        <title>Extensive microbial diversity within the chicken gut microbiome revealed by metagenomics and culture.</title>
        <authorList>
            <person name="Gilroy R."/>
            <person name="Ravi A."/>
            <person name="Getino M."/>
            <person name="Pursley I."/>
            <person name="Horton D.L."/>
            <person name="Alikhan N.F."/>
            <person name="Baker D."/>
            <person name="Gharbi K."/>
            <person name="Hall N."/>
            <person name="Watson M."/>
            <person name="Adriaenssens E.M."/>
            <person name="Foster-Nyarko E."/>
            <person name="Jarju S."/>
            <person name="Secka A."/>
            <person name="Antonio M."/>
            <person name="Oren A."/>
            <person name="Chaudhuri R.R."/>
            <person name="La Ragione R."/>
            <person name="Hildebrand F."/>
            <person name="Pallen M.J."/>
        </authorList>
    </citation>
    <scope>NUCLEOTIDE SEQUENCE</scope>
    <source>
        <strain evidence="7">CHK178-16964</strain>
    </source>
</reference>
<dbReference type="Gene3D" id="3.40.50.720">
    <property type="entry name" value="NAD(P)-binding Rossmann-like Domain"/>
    <property type="match status" value="1"/>
</dbReference>
<evidence type="ECO:0000259" key="6">
    <source>
        <dbReference type="Pfam" id="PF08546"/>
    </source>
</evidence>
<dbReference type="EMBL" id="DWZA01000095">
    <property type="protein sequence ID" value="HJA72044.1"/>
    <property type="molecule type" value="Genomic_DNA"/>
</dbReference>
<comment type="catalytic activity">
    <reaction evidence="4">
        <text>(R)-pantoate + NADP(+) = 2-dehydropantoate + NADPH + H(+)</text>
        <dbReference type="Rhea" id="RHEA:16233"/>
        <dbReference type="ChEBI" id="CHEBI:11561"/>
        <dbReference type="ChEBI" id="CHEBI:15378"/>
        <dbReference type="ChEBI" id="CHEBI:15980"/>
        <dbReference type="ChEBI" id="CHEBI:57783"/>
        <dbReference type="ChEBI" id="CHEBI:58349"/>
        <dbReference type="EC" id="1.1.1.169"/>
    </reaction>
</comment>
<dbReference type="InterPro" id="IPR036291">
    <property type="entry name" value="NAD(P)-bd_dom_sf"/>
</dbReference>
<proteinExistence type="inferred from homology"/>
<evidence type="ECO:0000256" key="1">
    <source>
        <dbReference type="ARBA" id="ARBA00007870"/>
    </source>
</evidence>
<name>A0A9D2HKD4_9FIRM</name>
<dbReference type="Pfam" id="PF02558">
    <property type="entry name" value="ApbA"/>
    <property type="match status" value="1"/>
</dbReference>
<dbReference type="InterPro" id="IPR013752">
    <property type="entry name" value="KPA_reductase"/>
</dbReference>
<keyword evidence="4" id="KW-0566">Pantothenate biosynthesis</keyword>
<reference evidence="7" key="2">
    <citation type="submission" date="2021-04" db="EMBL/GenBank/DDBJ databases">
        <authorList>
            <person name="Gilroy R."/>
        </authorList>
    </citation>
    <scope>NUCLEOTIDE SEQUENCE</scope>
    <source>
        <strain evidence="7">CHK178-16964</strain>
    </source>
</reference>
<dbReference type="InterPro" id="IPR013328">
    <property type="entry name" value="6PGD_dom2"/>
</dbReference>
<dbReference type="InterPro" id="IPR003710">
    <property type="entry name" value="ApbA"/>
</dbReference>
<gene>
    <name evidence="7" type="ORF">IAA07_10810</name>
</gene>
<dbReference type="InterPro" id="IPR008927">
    <property type="entry name" value="6-PGluconate_DH-like_C_sf"/>
</dbReference>
<feature type="domain" description="Ketopantoate reductase N-terminal" evidence="5">
    <location>
        <begin position="4"/>
        <end position="140"/>
    </location>
</feature>
<dbReference type="GO" id="GO:0008677">
    <property type="term" value="F:2-dehydropantoate 2-reductase activity"/>
    <property type="evidence" value="ECO:0007669"/>
    <property type="project" value="UniProtKB-EC"/>
</dbReference>
<comment type="function">
    <text evidence="4">Catalyzes the NADPH-dependent reduction of ketopantoate into pantoic acid.</text>
</comment>
<evidence type="ECO:0000256" key="4">
    <source>
        <dbReference type="RuleBase" id="RU362068"/>
    </source>
</evidence>
<dbReference type="SUPFAM" id="SSF51735">
    <property type="entry name" value="NAD(P)-binding Rossmann-fold domains"/>
    <property type="match status" value="1"/>
</dbReference>
<dbReference type="PANTHER" id="PTHR21708">
    <property type="entry name" value="PROBABLE 2-DEHYDROPANTOATE 2-REDUCTASE"/>
    <property type="match status" value="1"/>
</dbReference>
<keyword evidence="3 4" id="KW-0560">Oxidoreductase</keyword>
<dbReference type="PANTHER" id="PTHR21708:SF26">
    <property type="entry name" value="2-DEHYDROPANTOATE 2-REDUCTASE"/>
    <property type="match status" value="1"/>
</dbReference>
<dbReference type="Pfam" id="PF08546">
    <property type="entry name" value="ApbA_C"/>
    <property type="match status" value="1"/>
</dbReference>
<accession>A0A9D2HKD4</accession>
<dbReference type="InterPro" id="IPR013332">
    <property type="entry name" value="KPR_N"/>
</dbReference>
<evidence type="ECO:0000256" key="3">
    <source>
        <dbReference type="ARBA" id="ARBA00023002"/>
    </source>
</evidence>
<comment type="similarity">
    <text evidence="1 4">Belongs to the ketopantoate reductase family.</text>
</comment>
<evidence type="ECO:0000259" key="5">
    <source>
        <dbReference type="Pfam" id="PF02558"/>
    </source>
</evidence>